<dbReference type="Proteomes" id="UP000012073">
    <property type="component" value="Unassembled WGS sequence"/>
</dbReference>
<evidence type="ECO:0000313" key="1">
    <source>
        <dbReference type="EMBL" id="CDF77508.1"/>
    </source>
</evidence>
<dbReference type="AlphaFoldDB" id="S0F3V8"/>
<proteinExistence type="predicted"/>
<protein>
    <submittedName>
        <fullName evidence="1">Uncharacterized protein</fullName>
    </submittedName>
</protein>
<accession>S0F3V8</accession>
<dbReference type="Gramene" id="CDF77508">
    <property type="protein sequence ID" value="CDF77508"/>
    <property type="gene ID" value="CHC_T00001618001"/>
</dbReference>
<evidence type="ECO:0000313" key="2">
    <source>
        <dbReference type="Proteomes" id="UP000012073"/>
    </source>
</evidence>
<sequence length="99" mass="11108">MSVSKAVVPSELIQFLQFCSPPLRPNFPFCILKKFISPFPWPLLFMLLGVHRKHVRQTWCCIPKRPGPNIDDLSVGFHTFAIPSKPRELCAVGAGVHAP</sequence>
<name>S0F3V8_CHOCR</name>
<dbReference type="GeneID" id="17320268"/>
<gene>
    <name evidence="1" type="ORF">CHC_T00001618001</name>
</gene>
<dbReference type="KEGG" id="ccp:CHC_T00001618001"/>
<reference evidence="2" key="1">
    <citation type="journal article" date="2013" name="Proc. Natl. Acad. Sci. U.S.A.">
        <title>Genome structure and metabolic features in the red seaweed Chondrus crispus shed light on evolution of the Archaeplastida.</title>
        <authorList>
            <person name="Collen J."/>
            <person name="Porcel B."/>
            <person name="Carre W."/>
            <person name="Ball S.G."/>
            <person name="Chaparro C."/>
            <person name="Tonon T."/>
            <person name="Barbeyron T."/>
            <person name="Michel G."/>
            <person name="Noel B."/>
            <person name="Valentin K."/>
            <person name="Elias M."/>
            <person name="Artiguenave F."/>
            <person name="Arun A."/>
            <person name="Aury J.M."/>
            <person name="Barbosa-Neto J.F."/>
            <person name="Bothwell J.H."/>
            <person name="Bouget F.Y."/>
            <person name="Brillet L."/>
            <person name="Cabello-Hurtado F."/>
            <person name="Capella-Gutierrez S."/>
            <person name="Charrier B."/>
            <person name="Cladiere L."/>
            <person name="Cock J.M."/>
            <person name="Coelho S.M."/>
            <person name="Colleoni C."/>
            <person name="Czjzek M."/>
            <person name="Da Silva C."/>
            <person name="Delage L."/>
            <person name="Denoeud F."/>
            <person name="Deschamps P."/>
            <person name="Dittami S.M."/>
            <person name="Gabaldon T."/>
            <person name="Gachon C.M."/>
            <person name="Groisillier A."/>
            <person name="Herve C."/>
            <person name="Jabbari K."/>
            <person name="Katinka M."/>
            <person name="Kloareg B."/>
            <person name="Kowalczyk N."/>
            <person name="Labadie K."/>
            <person name="Leblanc C."/>
            <person name="Lopez P.J."/>
            <person name="McLachlan D.H."/>
            <person name="Meslet-Cladiere L."/>
            <person name="Moustafa A."/>
            <person name="Nehr Z."/>
            <person name="Nyvall Collen P."/>
            <person name="Panaud O."/>
            <person name="Partensky F."/>
            <person name="Poulain J."/>
            <person name="Rensing S.A."/>
            <person name="Rousvoal S."/>
            <person name="Samson G."/>
            <person name="Symeonidi A."/>
            <person name="Weissenbach J."/>
            <person name="Zambounis A."/>
            <person name="Wincker P."/>
            <person name="Boyen C."/>
        </authorList>
    </citation>
    <scope>NUCLEOTIDE SEQUENCE [LARGE SCALE GENOMIC DNA]</scope>
    <source>
        <strain evidence="2">cv. Stackhouse</strain>
    </source>
</reference>
<dbReference type="EMBL" id="HG001573">
    <property type="protein sequence ID" value="CDF77508.1"/>
    <property type="molecule type" value="Genomic_DNA"/>
</dbReference>
<organism evidence="1 2">
    <name type="scientific">Chondrus crispus</name>
    <name type="common">Carrageen Irish moss</name>
    <name type="synonym">Polymorpha crispa</name>
    <dbReference type="NCBI Taxonomy" id="2769"/>
    <lineage>
        <taxon>Eukaryota</taxon>
        <taxon>Rhodophyta</taxon>
        <taxon>Florideophyceae</taxon>
        <taxon>Rhodymeniophycidae</taxon>
        <taxon>Gigartinales</taxon>
        <taxon>Gigartinaceae</taxon>
        <taxon>Chondrus</taxon>
    </lineage>
</organism>
<dbReference type="RefSeq" id="XP_005712547.1">
    <property type="nucleotide sequence ID" value="XM_005712490.1"/>
</dbReference>
<keyword evidence="2" id="KW-1185">Reference proteome</keyword>